<protein>
    <recommendedName>
        <fullName evidence="6">Zn(2)-C6 fungal-type domain-containing protein</fullName>
    </recommendedName>
</protein>
<gene>
    <name evidence="7" type="ORF">VE01_10055</name>
</gene>
<proteinExistence type="predicted"/>
<evidence type="ECO:0000313" key="8">
    <source>
        <dbReference type="Proteomes" id="UP000091956"/>
    </source>
</evidence>
<feature type="domain" description="Zn(2)-C6 fungal-type" evidence="6">
    <location>
        <begin position="8"/>
        <end position="38"/>
    </location>
</feature>
<dbReference type="GO" id="GO:0008270">
    <property type="term" value="F:zinc ion binding"/>
    <property type="evidence" value="ECO:0007669"/>
    <property type="project" value="InterPro"/>
</dbReference>
<dbReference type="InterPro" id="IPR036864">
    <property type="entry name" value="Zn2-C6_fun-type_DNA-bd_sf"/>
</dbReference>
<dbReference type="RefSeq" id="XP_018125906.2">
    <property type="nucleotide sequence ID" value="XM_018279462.2"/>
</dbReference>
<evidence type="ECO:0000256" key="2">
    <source>
        <dbReference type="ARBA" id="ARBA00022723"/>
    </source>
</evidence>
<dbReference type="GeneID" id="28843441"/>
<dbReference type="STRING" id="342668.A0A1B8G8L1"/>
<keyword evidence="4" id="KW-0804">Transcription</keyword>
<dbReference type="InterPro" id="IPR050815">
    <property type="entry name" value="TF_fung"/>
</dbReference>
<dbReference type="SUPFAM" id="SSF57701">
    <property type="entry name" value="Zn2/Cys6 DNA-binding domain"/>
    <property type="match status" value="1"/>
</dbReference>
<dbReference type="PANTHER" id="PTHR47338:SF20">
    <property type="entry name" value="ZN(II)2CYS6 TRANSCRIPTION FACTOR (EUROFUNG)"/>
    <property type="match status" value="1"/>
</dbReference>
<sequence>MPPHATQSCLRCRIQKRKCDKLFPTCSLCQRLNKPCSHPAHPETPRLLPMPGLLDLTSSNLRFTLEAQVFSVVGDGLRLREAAGVFFGTVNTWMPVVEEGGYYARLSRFRIEPAPADFSLLTLCIFLVCAMPVGGEMTLETRGLYILIKGWVGMLEAMGTNTLAMLQSRLLLTTFEIGHAMYPAAYISAGANIQAAVALGASAVSSADLSKAFPDPRIAEEARQTWRGIVITNRYASLESNARHTASLGRLIEGMCGNNSSEDLTQMNPFTKMTYSSLLLDQVLSHIHERTSQQEFKRVEAMQILHSLTSFLASFEGEDNALKTLSDSSLAIGRSAMLEVLEFGSKVEPQDNEYCVQASLNILTSLTHEIAHGARGVKTDSAGLAALPVFITHCVYKAAMICLHDAKVSRDSNLKLRIQPLKDLLGYIGLRWGAGKYYVEKIEQEQNKIKL</sequence>
<keyword evidence="2" id="KW-0479">Metal-binding</keyword>
<dbReference type="PROSITE" id="PS00463">
    <property type="entry name" value="ZN2_CY6_FUNGAL_1"/>
    <property type="match status" value="1"/>
</dbReference>
<dbReference type="Gene3D" id="4.10.240.10">
    <property type="entry name" value="Zn(2)-C6 fungal-type DNA-binding domain"/>
    <property type="match status" value="1"/>
</dbReference>
<dbReference type="GO" id="GO:0005634">
    <property type="term" value="C:nucleus"/>
    <property type="evidence" value="ECO:0007669"/>
    <property type="project" value="UniProtKB-SubCell"/>
</dbReference>
<keyword evidence="5" id="KW-0539">Nucleus</keyword>
<dbReference type="Pfam" id="PF00172">
    <property type="entry name" value="Zn_clus"/>
    <property type="match status" value="1"/>
</dbReference>
<evidence type="ECO:0000256" key="4">
    <source>
        <dbReference type="ARBA" id="ARBA00023163"/>
    </source>
</evidence>
<accession>A0A1B8G8L1</accession>
<reference evidence="8" key="2">
    <citation type="journal article" date="2018" name="Nat. Commun.">
        <title>Extreme sensitivity to ultraviolet light in the fungal pathogen causing white-nose syndrome of bats.</title>
        <authorList>
            <person name="Palmer J.M."/>
            <person name="Drees K.P."/>
            <person name="Foster J.T."/>
            <person name="Lindner D.L."/>
        </authorList>
    </citation>
    <scope>NUCLEOTIDE SEQUENCE [LARGE SCALE GENOMIC DNA]</scope>
    <source>
        <strain evidence="8">UAMH 10579</strain>
    </source>
</reference>
<dbReference type="CDD" id="cd00067">
    <property type="entry name" value="GAL4"/>
    <property type="match status" value="1"/>
</dbReference>
<dbReference type="PROSITE" id="PS50048">
    <property type="entry name" value="ZN2_CY6_FUNGAL_2"/>
    <property type="match status" value="1"/>
</dbReference>
<evidence type="ECO:0000256" key="5">
    <source>
        <dbReference type="ARBA" id="ARBA00023242"/>
    </source>
</evidence>
<evidence type="ECO:0000259" key="6">
    <source>
        <dbReference type="PROSITE" id="PS50048"/>
    </source>
</evidence>
<comment type="subcellular location">
    <subcellularLocation>
        <location evidence="1">Nucleus</location>
    </subcellularLocation>
</comment>
<organism evidence="7 8">
    <name type="scientific">Pseudogymnoascus verrucosus</name>
    <dbReference type="NCBI Taxonomy" id="342668"/>
    <lineage>
        <taxon>Eukaryota</taxon>
        <taxon>Fungi</taxon>
        <taxon>Dikarya</taxon>
        <taxon>Ascomycota</taxon>
        <taxon>Pezizomycotina</taxon>
        <taxon>Leotiomycetes</taxon>
        <taxon>Thelebolales</taxon>
        <taxon>Thelebolaceae</taxon>
        <taxon>Pseudogymnoascus</taxon>
    </lineage>
</organism>
<keyword evidence="8" id="KW-1185">Reference proteome</keyword>
<dbReference type="CDD" id="cd12148">
    <property type="entry name" value="fungal_TF_MHR"/>
    <property type="match status" value="1"/>
</dbReference>
<reference evidence="7 8" key="1">
    <citation type="submission" date="2016-03" db="EMBL/GenBank/DDBJ databases">
        <title>Comparative genomics of Pseudogymnoascus destructans, the fungus causing white-nose syndrome of bats.</title>
        <authorList>
            <person name="Palmer J.M."/>
            <person name="Drees K.P."/>
            <person name="Foster J.T."/>
            <person name="Lindner D.L."/>
        </authorList>
    </citation>
    <scope>NUCLEOTIDE SEQUENCE [LARGE SCALE GENOMIC DNA]</scope>
    <source>
        <strain evidence="7 8">UAMH 10579</strain>
    </source>
</reference>
<dbReference type="SMART" id="SM00066">
    <property type="entry name" value="GAL4"/>
    <property type="match status" value="1"/>
</dbReference>
<dbReference type="PANTHER" id="PTHR47338">
    <property type="entry name" value="ZN(II)2CYS6 TRANSCRIPTION FACTOR (EUROFUNG)-RELATED"/>
    <property type="match status" value="1"/>
</dbReference>
<name>A0A1B8G8L1_9PEZI</name>
<keyword evidence="3" id="KW-0805">Transcription regulation</keyword>
<dbReference type="Proteomes" id="UP000091956">
    <property type="component" value="Unassembled WGS sequence"/>
</dbReference>
<evidence type="ECO:0000313" key="7">
    <source>
        <dbReference type="EMBL" id="OBT92173.2"/>
    </source>
</evidence>
<dbReference type="AlphaFoldDB" id="A0A1B8G8L1"/>
<evidence type="ECO:0000256" key="1">
    <source>
        <dbReference type="ARBA" id="ARBA00004123"/>
    </source>
</evidence>
<dbReference type="GO" id="GO:0000981">
    <property type="term" value="F:DNA-binding transcription factor activity, RNA polymerase II-specific"/>
    <property type="evidence" value="ECO:0007669"/>
    <property type="project" value="InterPro"/>
</dbReference>
<evidence type="ECO:0000256" key="3">
    <source>
        <dbReference type="ARBA" id="ARBA00023015"/>
    </source>
</evidence>
<dbReference type="InterPro" id="IPR001138">
    <property type="entry name" value="Zn2Cys6_DnaBD"/>
</dbReference>
<dbReference type="EMBL" id="KV460272">
    <property type="protein sequence ID" value="OBT92173.2"/>
    <property type="molecule type" value="Genomic_DNA"/>
</dbReference>